<keyword evidence="1" id="KW-0378">Hydrolase</keyword>
<dbReference type="AlphaFoldDB" id="A0A392MUM0"/>
<keyword evidence="1" id="KW-0119">Carbohydrate metabolism</keyword>
<reference evidence="1 2" key="1">
    <citation type="journal article" date="2018" name="Front. Plant Sci.">
        <title>Red Clover (Trifolium pratense) and Zigzag Clover (T. medium) - A Picture of Genomic Similarities and Differences.</title>
        <authorList>
            <person name="Dluhosova J."/>
            <person name="Istvanek J."/>
            <person name="Nedelnik J."/>
            <person name="Repkova J."/>
        </authorList>
    </citation>
    <scope>NUCLEOTIDE SEQUENCE [LARGE SCALE GENOMIC DNA]</scope>
    <source>
        <strain evidence="2">cv. 10/8</strain>
        <tissue evidence="1">Leaf</tissue>
    </source>
</reference>
<keyword evidence="1" id="KW-0326">Glycosidase</keyword>
<dbReference type="EMBL" id="LXQA010020004">
    <property type="protein sequence ID" value="MCH91240.1"/>
    <property type="molecule type" value="Genomic_DNA"/>
</dbReference>
<keyword evidence="1" id="KW-0858">Xylan degradation</keyword>
<protein>
    <submittedName>
        <fullName evidence="1">Endo-14-beta-xylanase A-like protein</fullName>
    </submittedName>
</protein>
<feature type="non-terminal residue" evidence="1">
    <location>
        <position position="116"/>
    </location>
</feature>
<dbReference type="Proteomes" id="UP000265520">
    <property type="component" value="Unassembled WGS sequence"/>
</dbReference>
<comment type="caution">
    <text evidence="1">The sequence shown here is derived from an EMBL/GenBank/DDBJ whole genome shotgun (WGS) entry which is preliminary data.</text>
</comment>
<name>A0A392MUM0_9FABA</name>
<dbReference type="GO" id="GO:0045493">
    <property type="term" value="P:xylan catabolic process"/>
    <property type="evidence" value="ECO:0007669"/>
    <property type="project" value="UniProtKB-KW"/>
</dbReference>
<keyword evidence="1" id="KW-0624">Polysaccharide degradation</keyword>
<accession>A0A392MUM0</accession>
<dbReference type="GO" id="GO:0004553">
    <property type="term" value="F:hydrolase activity, hydrolyzing O-glycosyl compounds"/>
    <property type="evidence" value="ECO:0007669"/>
    <property type="project" value="InterPro"/>
</dbReference>
<evidence type="ECO:0000313" key="2">
    <source>
        <dbReference type="Proteomes" id="UP000265520"/>
    </source>
</evidence>
<dbReference type="PANTHER" id="PTHR31490">
    <property type="entry name" value="GLYCOSYL HYDROLASE"/>
    <property type="match status" value="1"/>
</dbReference>
<dbReference type="PANTHER" id="PTHR31490:SF1">
    <property type="entry name" value="ENDO-1,4-BETA-XYLANASE 1"/>
    <property type="match status" value="1"/>
</dbReference>
<proteinExistence type="predicted"/>
<dbReference type="InterPro" id="IPR044846">
    <property type="entry name" value="GH10"/>
</dbReference>
<keyword evidence="2" id="KW-1185">Reference proteome</keyword>
<sequence>MSTDNAHLVNVHNIIPSTTRWAKASLSITSRSFALTYSFIEYTSSSINHIEGDINEAGKRFLALKQEWLSHSPGHIDEQGHLYFRGFYGTYNVKVVTPSKKIAKTFVVDKRDSSMV</sequence>
<evidence type="ECO:0000313" key="1">
    <source>
        <dbReference type="EMBL" id="MCH91240.1"/>
    </source>
</evidence>
<organism evidence="1 2">
    <name type="scientific">Trifolium medium</name>
    <dbReference type="NCBI Taxonomy" id="97028"/>
    <lineage>
        <taxon>Eukaryota</taxon>
        <taxon>Viridiplantae</taxon>
        <taxon>Streptophyta</taxon>
        <taxon>Embryophyta</taxon>
        <taxon>Tracheophyta</taxon>
        <taxon>Spermatophyta</taxon>
        <taxon>Magnoliopsida</taxon>
        <taxon>eudicotyledons</taxon>
        <taxon>Gunneridae</taxon>
        <taxon>Pentapetalae</taxon>
        <taxon>rosids</taxon>
        <taxon>fabids</taxon>
        <taxon>Fabales</taxon>
        <taxon>Fabaceae</taxon>
        <taxon>Papilionoideae</taxon>
        <taxon>50 kb inversion clade</taxon>
        <taxon>NPAAA clade</taxon>
        <taxon>Hologalegina</taxon>
        <taxon>IRL clade</taxon>
        <taxon>Trifolieae</taxon>
        <taxon>Trifolium</taxon>
    </lineage>
</organism>